<reference evidence="3 4" key="1">
    <citation type="journal article" date="2014" name="PLoS ONE">
        <title>The first complete genome sequence of the class fimbriimonadia in the phylum armatimonadetes.</title>
        <authorList>
            <person name="Hu Z.Y."/>
            <person name="Wang Y.Z."/>
            <person name="Im W.T."/>
            <person name="Wang S.Y."/>
            <person name="Zhao G.P."/>
            <person name="Zheng H.J."/>
            <person name="Quan Z.X."/>
        </authorList>
    </citation>
    <scope>NUCLEOTIDE SEQUENCE [LARGE SCALE GENOMIC DNA]</scope>
    <source>
        <strain evidence="3">Gsoil 348</strain>
    </source>
</reference>
<dbReference type="eggNOG" id="COG3903">
    <property type="taxonomic scope" value="Bacteria"/>
</dbReference>
<dbReference type="InterPro" id="IPR049945">
    <property type="entry name" value="AAA_22"/>
</dbReference>
<dbReference type="EMBL" id="CP007139">
    <property type="protein sequence ID" value="AIE85171.1"/>
    <property type="molecule type" value="Genomic_DNA"/>
</dbReference>
<evidence type="ECO:0000313" key="4">
    <source>
        <dbReference type="Proteomes" id="UP000027982"/>
    </source>
</evidence>
<keyword evidence="3" id="KW-0808">Transferase</keyword>
<keyword evidence="4" id="KW-1185">Reference proteome</keyword>
<dbReference type="InterPro" id="IPR027417">
    <property type="entry name" value="P-loop_NTPase"/>
</dbReference>
<dbReference type="Pfam" id="PF13401">
    <property type="entry name" value="AAA_22"/>
    <property type="match status" value="1"/>
</dbReference>
<feature type="domain" description="AAA+ ATPase" evidence="2">
    <location>
        <begin position="189"/>
        <end position="390"/>
    </location>
</feature>
<keyword evidence="3" id="KW-0418">Kinase</keyword>
<dbReference type="PRINTS" id="PR00364">
    <property type="entry name" value="DISEASERSIST"/>
</dbReference>
<dbReference type="Proteomes" id="UP000027982">
    <property type="component" value="Chromosome"/>
</dbReference>
<dbReference type="RefSeq" id="WP_025226240.1">
    <property type="nucleotide sequence ID" value="NZ_CP007139.1"/>
</dbReference>
<dbReference type="Pfam" id="PF25872">
    <property type="entry name" value="HTH_77"/>
    <property type="match status" value="1"/>
</dbReference>
<protein>
    <submittedName>
        <fullName evidence="3">Serine/threonine protein kinase</fullName>
    </submittedName>
</protein>
<dbReference type="Gene3D" id="1.25.40.10">
    <property type="entry name" value="Tetratricopeptide repeat domain"/>
    <property type="match status" value="1"/>
</dbReference>
<dbReference type="HOGENOM" id="CLU_004665_5_0_0"/>
<dbReference type="InterPro" id="IPR058852">
    <property type="entry name" value="HTH_77"/>
</dbReference>
<dbReference type="PANTHER" id="PTHR47691">
    <property type="entry name" value="REGULATOR-RELATED"/>
    <property type="match status" value="1"/>
</dbReference>
<evidence type="ECO:0000313" key="3">
    <source>
        <dbReference type="EMBL" id="AIE85171.1"/>
    </source>
</evidence>
<dbReference type="SMART" id="SM00382">
    <property type="entry name" value="AAA"/>
    <property type="match status" value="1"/>
</dbReference>
<accession>A0A068NP06</accession>
<organism evidence="3 4">
    <name type="scientific">Fimbriimonas ginsengisoli Gsoil 348</name>
    <dbReference type="NCBI Taxonomy" id="661478"/>
    <lineage>
        <taxon>Bacteria</taxon>
        <taxon>Bacillati</taxon>
        <taxon>Armatimonadota</taxon>
        <taxon>Fimbriimonadia</taxon>
        <taxon>Fimbriimonadales</taxon>
        <taxon>Fimbriimonadaceae</taxon>
        <taxon>Fimbriimonas</taxon>
    </lineage>
</organism>
<dbReference type="KEGG" id="fgi:OP10G_1803"/>
<dbReference type="GO" id="GO:0016887">
    <property type="term" value="F:ATP hydrolysis activity"/>
    <property type="evidence" value="ECO:0007669"/>
    <property type="project" value="InterPro"/>
</dbReference>
<evidence type="ECO:0000256" key="1">
    <source>
        <dbReference type="SAM" id="MobiDB-lite"/>
    </source>
</evidence>
<sequence>MFDVASEMENPQSQRTPPSRDQGIATFVLVGFRRKPAADIGGEPVQATKSELTARFALPSQAVRAAVAAVAAATDDRYAAITTGEYGPDTLDSLMERLKAINAVGQPGQVVVSLGTLEMVRTSLSSELEFSDLGTIEVLPGHFERLFLVANEALRSAPARPVIRPDNRRSTTFLGRARELEELRRQLDLSRIVSVTGPSGIGKSALLQRLITEVEGDFTDGATLIDLSQVSQPALLGPMLVRLLNAPKLPGEDHIEALIAYLRPRQTLLVLDNAEHLLAEVRRFVTALSDSCNELALLVGSHRPLRVAGEWRYRLEGMDTPTIAEDWRAIAEYDSVSLFVDRAQMVDPKFRLTPENATAIAAVCLRLDGIPLAIELAAAKTQVLSPRQILDRLDDRFLLLRDADGSRPERQKTLETTVDWGYQHLRPEARTLLRRLAVFQGAITIEQATEVCVDAMLPQDLVLPAFEELVEASMLATSSARGPEKRFTLTETIRLYAHARLKAEKEEGVFALRHRDWCLRFAGEIAAGLSGPFQVEWLDRLDASYEDLRTVIERNVLRGGEGLLAVQMTLAIHQFYLLRHYLAEGLRVVDMVASAKTCQEVPALYRVFNLGVHLADFLGDREASRLYALRSVSFARRSSNPSAIAAARAMLAHRALEVRKYVRARRHYLAAIKVFRAQGNEPFLLRSLVSLSSAEPYLGLLQEAREHLLEAEPLIERAREPVLKAYFHQNIAHIELAENRPLEALANVSRAFPIFVAAQESNGMATCMRNAAYAFEMLALQRIAAQLVGANSNFGARLEKQMRLDEEERFERLVSRLTDALGVERYAFATLEGTEMSPEAITELLEAVHSG</sequence>
<evidence type="ECO:0000259" key="2">
    <source>
        <dbReference type="SMART" id="SM00382"/>
    </source>
</evidence>
<dbReference type="SUPFAM" id="SSF48452">
    <property type="entry name" value="TPR-like"/>
    <property type="match status" value="1"/>
</dbReference>
<dbReference type="InterPro" id="IPR011990">
    <property type="entry name" value="TPR-like_helical_dom_sf"/>
</dbReference>
<dbReference type="InterPro" id="IPR003593">
    <property type="entry name" value="AAA+_ATPase"/>
</dbReference>
<feature type="compositionally biased region" description="Polar residues" evidence="1">
    <location>
        <begin position="9"/>
        <end position="19"/>
    </location>
</feature>
<name>A0A068NP06_FIMGI</name>
<feature type="region of interest" description="Disordered" evidence="1">
    <location>
        <begin position="1"/>
        <end position="20"/>
    </location>
</feature>
<dbReference type="GO" id="GO:0004674">
    <property type="term" value="F:protein serine/threonine kinase activity"/>
    <property type="evidence" value="ECO:0007669"/>
    <property type="project" value="UniProtKB-KW"/>
</dbReference>
<dbReference type="PANTHER" id="PTHR47691:SF3">
    <property type="entry name" value="HTH-TYPE TRANSCRIPTIONAL REGULATOR RV0890C-RELATED"/>
    <property type="match status" value="1"/>
</dbReference>
<gene>
    <name evidence="3" type="ORF">OP10G_1803</name>
</gene>
<dbReference type="Gene3D" id="3.40.50.300">
    <property type="entry name" value="P-loop containing nucleotide triphosphate hydrolases"/>
    <property type="match status" value="1"/>
</dbReference>
<dbReference type="SUPFAM" id="SSF52540">
    <property type="entry name" value="P-loop containing nucleoside triphosphate hydrolases"/>
    <property type="match status" value="1"/>
</dbReference>
<dbReference type="STRING" id="661478.OP10G_1803"/>
<proteinExistence type="predicted"/>
<dbReference type="AlphaFoldDB" id="A0A068NP06"/>
<keyword evidence="3" id="KW-0723">Serine/threonine-protein kinase</keyword>